<feature type="region of interest" description="Disordered" evidence="1">
    <location>
        <begin position="210"/>
        <end position="246"/>
    </location>
</feature>
<feature type="region of interest" description="Disordered" evidence="1">
    <location>
        <begin position="1"/>
        <end position="37"/>
    </location>
</feature>
<dbReference type="EMBL" id="DS999641">
    <property type="protein sequence ID" value="EFE65184.2"/>
    <property type="molecule type" value="Genomic_DNA"/>
</dbReference>
<dbReference type="Proteomes" id="UP000003824">
    <property type="component" value="Unassembled WGS sequence"/>
</dbReference>
<evidence type="ECO:0000313" key="2">
    <source>
        <dbReference type="EMBL" id="EFE65184.2"/>
    </source>
</evidence>
<dbReference type="AlphaFoldDB" id="D5ZX74"/>
<protein>
    <submittedName>
        <fullName evidence="2">Uncharacterized protein</fullName>
    </submittedName>
</protein>
<feature type="compositionally biased region" description="Basic residues" evidence="1">
    <location>
        <begin position="1"/>
        <end position="11"/>
    </location>
</feature>
<reference evidence="3" key="1">
    <citation type="submission" date="2008-12" db="EMBL/GenBank/DDBJ databases">
        <title>Annotation of Streptomyces ghanaensis ATCC 14672.</title>
        <authorList>
            <consortium name="The Broad Institute Genome Sequencing Platform"/>
            <consortium name="Broad Institute Microbial Sequencing Center"/>
            <person name="Fischbach M."/>
            <person name="Ward D."/>
            <person name="Young S."/>
            <person name="Kodira C.D."/>
            <person name="Zeng Q."/>
            <person name="Koehrsen M."/>
            <person name="Godfrey P."/>
            <person name="Alvarado L."/>
            <person name="Berlin A.M."/>
            <person name="Borenstein D."/>
            <person name="Chen Z."/>
            <person name="Engels R."/>
            <person name="Freedman E."/>
            <person name="Gellesch M."/>
            <person name="Goldberg J."/>
            <person name="Griggs A."/>
            <person name="Gujja S."/>
            <person name="Heiman D.I."/>
            <person name="Hepburn T.A."/>
            <person name="Howarth C."/>
            <person name="Jen D."/>
            <person name="Larson L."/>
            <person name="Lewis B."/>
            <person name="Mehta T."/>
            <person name="Park D."/>
            <person name="Pearson M."/>
            <person name="Roberts A."/>
            <person name="Saif S."/>
            <person name="Shea T.D."/>
            <person name="Shenoy N."/>
            <person name="Sisk P."/>
            <person name="Stolte C."/>
            <person name="Sykes S.N."/>
            <person name="Walk T."/>
            <person name="White J."/>
            <person name="Yandava C."/>
            <person name="Straight P."/>
            <person name="Clardy J."/>
            <person name="Hung D."/>
            <person name="Kolter R."/>
            <person name="Mekalanos J."/>
            <person name="Walker S."/>
            <person name="Walsh C.T."/>
            <person name="Wieland B.L.C."/>
            <person name="Ilzarbe M."/>
            <person name="Galagan J."/>
            <person name="Nusbaum C."/>
            <person name="Birren B."/>
        </authorList>
    </citation>
    <scope>NUCLEOTIDE SEQUENCE [LARGE SCALE GENOMIC DNA]</scope>
    <source>
        <strain evidence="3">ATCC 14672 / DSM 40746 / JCM 4963 / KCTC 9882 / NRRL B-12104 / FH 1290</strain>
    </source>
</reference>
<proteinExistence type="predicted"/>
<sequence length="246" mass="25201">MGRAQVRRMRLRAGADRPAGSAADPDPPGPLPPGHHCAVDRWADEALVVLRDAGRTTGPVTVRVGTRQRLRLALAEGGEGRAAPAPRIGPAPTDGSAPALPVLPEAATYVLPDLELLRTGALEADRPHPLVASALLPGRAPTGPPRAPVPAGAPQLVECRGARHRIGLVDGVLTPLDHDPDEIGREEPPAALTGTPLACLQAADRAHRRPGCLEPGGVPGVLRGSEAVPGRPGGGSRAPGRPGARE</sequence>
<organism evidence="2 3">
    <name type="scientific">Streptomyces viridosporus (strain ATCC 14672 / DSM 40746 / JCM 4963 / KCTC 9882 / NRRL B-12104 / FH 1290)</name>
    <name type="common">Streptomyces ghanaensis</name>
    <dbReference type="NCBI Taxonomy" id="566461"/>
    <lineage>
        <taxon>Bacteria</taxon>
        <taxon>Bacillati</taxon>
        <taxon>Actinomycetota</taxon>
        <taxon>Actinomycetes</taxon>
        <taxon>Kitasatosporales</taxon>
        <taxon>Streptomycetaceae</taxon>
        <taxon>Streptomyces</taxon>
    </lineage>
</organism>
<accession>D5ZX74</accession>
<feature type="compositionally biased region" description="Low complexity" evidence="1">
    <location>
        <begin position="75"/>
        <end position="92"/>
    </location>
</feature>
<name>D5ZX74_STRV1</name>
<feature type="region of interest" description="Disordered" evidence="1">
    <location>
        <begin position="75"/>
        <end position="97"/>
    </location>
</feature>
<evidence type="ECO:0000313" key="3">
    <source>
        <dbReference type="Proteomes" id="UP000003824"/>
    </source>
</evidence>
<dbReference type="eggNOG" id="COG0666">
    <property type="taxonomic scope" value="Bacteria"/>
</dbReference>
<evidence type="ECO:0000256" key="1">
    <source>
        <dbReference type="SAM" id="MobiDB-lite"/>
    </source>
</evidence>
<gene>
    <name evidence="2" type="ORF">SSFG_00438</name>
</gene>